<feature type="domain" description="LysM" evidence="5">
    <location>
        <begin position="335"/>
        <end position="382"/>
    </location>
</feature>
<feature type="domain" description="LysM" evidence="5">
    <location>
        <begin position="427"/>
        <end position="473"/>
    </location>
</feature>
<dbReference type="InterPro" id="IPR052210">
    <property type="entry name" value="LysM1-like"/>
</dbReference>
<name>A0A1Q5UP90_9EURO</name>
<dbReference type="PANTHER" id="PTHR34997">
    <property type="entry name" value="AM15"/>
    <property type="match status" value="1"/>
</dbReference>
<dbReference type="OrthoDB" id="5985073at2759"/>
<dbReference type="InterPro" id="IPR018392">
    <property type="entry name" value="LysM"/>
</dbReference>
<dbReference type="PROSITE" id="PS51782">
    <property type="entry name" value="LYSM"/>
    <property type="match status" value="4"/>
</dbReference>
<dbReference type="EMBL" id="MNBE01000104">
    <property type="protein sequence ID" value="OKP14295.1"/>
    <property type="molecule type" value="Genomic_DNA"/>
</dbReference>
<dbReference type="Proteomes" id="UP000186955">
    <property type="component" value="Unassembled WGS sequence"/>
</dbReference>
<dbReference type="InterPro" id="IPR036779">
    <property type="entry name" value="LysM_dom_sf"/>
</dbReference>
<feature type="domain" description="LysM" evidence="5">
    <location>
        <begin position="159"/>
        <end position="205"/>
    </location>
</feature>
<keyword evidence="7" id="KW-1185">Reference proteome</keyword>
<proteinExistence type="predicted"/>
<dbReference type="STRING" id="1316194.A0A1Q5UP90"/>
<keyword evidence="3" id="KW-0843">Virulence</keyword>
<evidence type="ECO:0000313" key="6">
    <source>
        <dbReference type="EMBL" id="OKP14295.1"/>
    </source>
</evidence>
<evidence type="ECO:0000256" key="2">
    <source>
        <dbReference type="ARBA" id="ARBA00022729"/>
    </source>
</evidence>
<dbReference type="AlphaFoldDB" id="A0A1Q5UP90"/>
<dbReference type="CDD" id="cd00118">
    <property type="entry name" value="LysM"/>
    <property type="match status" value="4"/>
</dbReference>
<feature type="chain" id="PRO_5012163089" description="LysM domain-containing protein" evidence="4">
    <location>
        <begin position="22"/>
        <end position="476"/>
    </location>
</feature>
<protein>
    <recommendedName>
        <fullName evidence="5">LysM domain-containing protein</fullName>
    </recommendedName>
</protein>
<reference evidence="6 7" key="1">
    <citation type="submission" date="2016-10" db="EMBL/GenBank/DDBJ databases">
        <title>Genome sequence of the ascomycete fungus Penicillium subrubescens.</title>
        <authorList>
            <person name="De Vries R.P."/>
            <person name="Peng M."/>
            <person name="Dilokpimol A."/>
            <person name="Hilden K."/>
            <person name="Makela M.R."/>
            <person name="Grigoriev I."/>
            <person name="Riley R."/>
            <person name="Granchi Z."/>
        </authorList>
    </citation>
    <scope>NUCLEOTIDE SEQUENCE [LARGE SCALE GENOMIC DNA]</scope>
    <source>
        <strain evidence="6 7">CBS 132785</strain>
    </source>
</reference>
<dbReference type="PANTHER" id="PTHR34997:SF2">
    <property type="entry name" value="LYSM DOMAIN-CONTAINING PROTEIN-RELATED"/>
    <property type="match status" value="1"/>
</dbReference>
<dbReference type="Pfam" id="PF01476">
    <property type="entry name" value="LysM"/>
    <property type="match status" value="3"/>
</dbReference>
<dbReference type="GO" id="GO:0008061">
    <property type="term" value="F:chitin binding"/>
    <property type="evidence" value="ECO:0007669"/>
    <property type="project" value="UniProtKB-KW"/>
</dbReference>
<evidence type="ECO:0000259" key="5">
    <source>
        <dbReference type="PROSITE" id="PS51782"/>
    </source>
</evidence>
<dbReference type="SUPFAM" id="SSF54106">
    <property type="entry name" value="LysM domain"/>
    <property type="match status" value="4"/>
</dbReference>
<comment type="caution">
    <text evidence="6">The sequence shown here is derived from an EMBL/GenBank/DDBJ whole genome shotgun (WGS) entry which is preliminary data.</text>
</comment>
<dbReference type="SMART" id="SM00257">
    <property type="entry name" value="LysM"/>
    <property type="match status" value="4"/>
</dbReference>
<accession>A0A1Q5UP90</accession>
<evidence type="ECO:0000256" key="4">
    <source>
        <dbReference type="SAM" id="SignalP"/>
    </source>
</evidence>
<evidence type="ECO:0000313" key="7">
    <source>
        <dbReference type="Proteomes" id="UP000186955"/>
    </source>
</evidence>
<evidence type="ECO:0000256" key="1">
    <source>
        <dbReference type="ARBA" id="ARBA00022669"/>
    </source>
</evidence>
<keyword evidence="2 4" id="KW-0732">Signal</keyword>
<keyword evidence="1" id="KW-0147">Chitin-binding</keyword>
<organism evidence="6 7">
    <name type="scientific">Penicillium subrubescens</name>
    <dbReference type="NCBI Taxonomy" id="1316194"/>
    <lineage>
        <taxon>Eukaryota</taxon>
        <taxon>Fungi</taxon>
        <taxon>Dikarya</taxon>
        <taxon>Ascomycota</taxon>
        <taxon>Pezizomycotina</taxon>
        <taxon>Eurotiomycetes</taxon>
        <taxon>Eurotiomycetidae</taxon>
        <taxon>Eurotiales</taxon>
        <taxon>Aspergillaceae</taxon>
        <taxon>Penicillium</taxon>
    </lineage>
</organism>
<feature type="signal peptide" evidence="4">
    <location>
        <begin position="1"/>
        <end position="21"/>
    </location>
</feature>
<dbReference type="Gene3D" id="3.10.350.10">
    <property type="entry name" value="LysM domain"/>
    <property type="match status" value="5"/>
</dbReference>
<sequence length="476" mass="50495">MVSVTLSLFVAGLSFLPSVIARPSNLRRDDIPKFPYDPNTTPYCTWWMDNDGSTNCQDIPDFWAISLDDFRRWNPSITASCGGFEVGKSYCVEAYGEPAPTTTISPTSTSTSISTSTSTTQSMTTATATITTVTPPTTSGNGIATPTPTQPGMVSNCNKFYKVTDDDGCETIADKNGITLSDFYLFNTQVGTDCSTLWTDYYVCVAIIGTTTTASATTTTTKATSTSTNGISTPTPTQPGMVSNCNKFYKVTDDDGCQTIADKNGITLSDFYLFNTQVGTDCSTLWTDYYVCVAIIGTTTTASATTTTTNATSTSTNGISTPTPIQPGMVSNCDAFYYVQSDDVTCAQIAHDNGISLLQFYTWNPTVGADCGSLWTSYYVCISIVGVTPSPSTIATTTTKATATTSAGNGVATPTPIQPGMTTSCKTFHKVVNGDECGAIATNAKIALANFLKWNPQVGSDCSSLWLDYYVCVGVL</sequence>
<gene>
    <name evidence="6" type="ORF">PENSUB_58</name>
</gene>
<evidence type="ECO:0000256" key="3">
    <source>
        <dbReference type="ARBA" id="ARBA00023026"/>
    </source>
</evidence>
<feature type="domain" description="LysM" evidence="5">
    <location>
        <begin position="247"/>
        <end position="293"/>
    </location>
</feature>